<dbReference type="PANTHER" id="PTHR46580">
    <property type="entry name" value="SENSOR KINASE-RELATED"/>
    <property type="match status" value="1"/>
</dbReference>
<evidence type="ECO:0000313" key="2">
    <source>
        <dbReference type="EMBL" id="CAF3472858.1"/>
    </source>
</evidence>
<evidence type="ECO:0000313" key="3">
    <source>
        <dbReference type="Proteomes" id="UP000663865"/>
    </source>
</evidence>
<reference evidence="2" key="1">
    <citation type="submission" date="2021-02" db="EMBL/GenBank/DDBJ databases">
        <authorList>
            <person name="Nowell W R."/>
        </authorList>
    </citation>
    <scope>NUCLEOTIDE SEQUENCE</scope>
</reference>
<dbReference type="SUPFAM" id="SSF69318">
    <property type="entry name" value="Integrin alpha N-terminal domain"/>
    <property type="match status" value="4"/>
</dbReference>
<keyword evidence="1" id="KW-0732">Signal</keyword>
<evidence type="ECO:0008006" key="4">
    <source>
        <dbReference type="Google" id="ProtNLM"/>
    </source>
</evidence>
<comment type="caution">
    <text evidence="2">The sequence shown here is derived from an EMBL/GenBank/DDBJ whole genome shotgun (WGS) entry which is preliminary data.</text>
</comment>
<dbReference type="PANTHER" id="PTHR46580:SF4">
    <property type="entry name" value="ATP_GTP-BINDING PROTEIN"/>
    <property type="match status" value="1"/>
</dbReference>
<dbReference type="InterPro" id="IPR028994">
    <property type="entry name" value="Integrin_alpha_N"/>
</dbReference>
<sequence>MHSLCNHPIAVYIGDFNSKTLLDIVVTNYDDNNTGIFLGNGNGTFKNQTTYTTGVSSQPSSVVVRNFSRDGQLDIAVANAGANNVALLLGKGDGTFENQPIYPLAIGSPRSVAVADFNNDNKNFTSITAYTIDGKSNPWPITVGDFNNDGQPNFVLANSKSNEIRIFLAKDTEEFSTNTAYSTGFQSNPYTVSVGDMNHDYRLDIVVVNYGTDKLLVFFGKGDGTFSQSNSYPTGPNSTHYGVSIADFNEDNSLDIVTANTGSNNVGSSSKPFAVCVGDLNQDTTLDLIVANCCSSNVGVLFGNGSGTFSDPSLYSTGLGSDPYSVAVGDFNNDNQLDITTANYGTNNLCVFLGFGNGSFSNLTSYSTESGSTPTSDAVGDISNDTLYDLIVTHYSIDSMGDFNNDSRIDIIVANYHSDNIALFLGFGNGSFRSAILYSTGLDSGPYSVLVGNFNSDDRLDVVSANNAANYLVLFLHYGFESFKTKETYATTSDLPSRSIAYGGLNGDGRVDLVTAYSDAYTICVIFGTQDETFSISQSYYTGFYSLPYSVAVADFNNDKRLDIAIANTFGLNTGIFLGNGDGTFSAQTTYPTGLNSLPTDIDVSDFNSDHHMDIAVADYGIDNVGVFLGNGNGTFLNQKNVSAGSLSGSYWVAVGDFNKDGNLDFVAALSLSDSVGVCFGDGNGSFSNIALFGAGTATYPCPQALAVGAFNKDQNLDVVVTYSKNSSVGLFFGYGNESLSNKVTYSTGANSHRWSIAVGYLNNDNILDIVVPNSTTNNIGVLLGLGNGTFKNLTVTIYSRISITSKIVTLTTYPTDTLADPVSIAIIDFNKDNNLDVVANNRANSINIFEGNGDGTFSTRISYLTDYQSSPNWVIAGDFNNDGWVDIIVSASGTKKT</sequence>
<organism evidence="2 3">
    <name type="scientific">Rotaria socialis</name>
    <dbReference type="NCBI Taxonomy" id="392032"/>
    <lineage>
        <taxon>Eukaryota</taxon>
        <taxon>Metazoa</taxon>
        <taxon>Spiralia</taxon>
        <taxon>Gnathifera</taxon>
        <taxon>Rotifera</taxon>
        <taxon>Eurotatoria</taxon>
        <taxon>Bdelloidea</taxon>
        <taxon>Philodinida</taxon>
        <taxon>Philodinidae</taxon>
        <taxon>Rotaria</taxon>
    </lineage>
</organism>
<dbReference type="InterPro" id="IPR013517">
    <property type="entry name" value="FG-GAP"/>
</dbReference>
<protein>
    <recommendedName>
        <fullName evidence="4">VCBS repeat-containing protein</fullName>
    </recommendedName>
</protein>
<proteinExistence type="predicted"/>
<dbReference type="EMBL" id="CAJNYV010002370">
    <property type="protein sequence ID" value="CAF3472858.1"/>
    <property type="molecule type" value="Genomic_DNA"/>
</dbReference>
<accession>A0A818FFV7</accession>
<dbReference type="AlphaFoldDB" id="A0A818FFV7"/>
<dbReference type="Proteomes" id="UP000663865">
    <property type="component" value="Unassembled WGS sequence"/>
</dbReference>
<dbReference type="Pfam" id="PF13517">
    <property type="entry name" value="FG-GAP_3"/>
    <property type="match status" value="8"/>
</dbReference>
<dbReference type="Gene3D" id="2.30.30.100">
    <property type="match status" value="4"/>
</dbReference>
<evidence type="ECO:0000256" key="1">
    <source>
        <dbReference type="ARBA" id="ARBA00022729"/>
    </source>
</evidence>
<dbReference type="Gene3D" id="2.130.10.130">
    <property type="entry name" value="Integrin alpha, N-terminal"/>
    <property type="match status" value="3"/>
</dbReference>
<gene>
    <name evidence="2" type="ORF">KIK155_LOCUS13952</name>
</gene>
<name>A0A818FFV7_9BILA</name>